<evidence type="ECO:0000256" key="4">
    <source>
        <dbReference type="ARBA" id="ARBA00023136"/>
    </source>
</evidence>
<dbReference type="PROSITE" id="PS51225">
    <property type="entry name" value="MARVEL"/>
    <property type="match status" value="1"/>
</dbReference>
<dbReference type="RefSeq" id="XP_020910992.1">
    <property type="nucleotide sequence ID" value="XM_021055333.2"/>
</dbReference>
<comment type="subcellular location">
    <subcellularLocation>
        <location evidence="1">Membrane</location>
        <topology evidence="1">Multi-pass membrane protein</topology>
    </subcellularLocation>
</comment>
<evidence type="ECO:0000256" key="3">
    <source>
        <dbReference type="ARBA" id="ARBA00022989"/>
    </source>
</evidence>
<feature type="transmembrane region" description="Helical" evidence="6">
    <location>
        <begin position="148"/>
        <end position="174"/>
    </location>
</feature>
<dbReference type="Pfam" id="PF01284">
    <property type="entry name" value="MARVEL"/>
    <property type="match status" value="1"/>
</dbReference>
<organism evidence="8 9">
    <name type="scientific">Exaiptasia diaphana</name>
    <name type="common">Tropical sea anemone</name>
    <name type="synonym">Aiptasia pulchella</name>
    <dbReference type="NCBI Taxonomy" id="2652724"/>
    <lineage>
        <taxon>Eukaryota</taxon>
        <taxon>Metazoa</taxon>
        <taxon>Cnidaria</taxon>
        <taxon>Anthozoa</taxon>
        <taxon>Hexacorallia</taxon>
        <taxon>Actiniaria</taxon>
        <taxon>Aiptasiidae</taxon>
        <taxon>Exaiptasia</taxon>
    </lineage>
</organism>
<dbReference type="EnsemblMetazoa" id="XM_021055334.2">
    <property type="protein sequence ID" value="XP_020910993.1"/>
    <property type="gene ID" value="LOC110248781"/>
</dbReference>
<evidence type="ECO:0000313" key="9">
    <source>
        <dbReference type="Proteomes" id="UP000887567"/>
    </source>
</evidence>
<evidence type="ECO:0000256" key="1">
    <source>
        <dbReference type="ARBA" id="ARBA00004141"/>
    </source>
</evidence>
<sequence length="197" mass="22895">MAKRNARNNNEGQSYDEDDGVLYVNMSYIMSCPSVLRILECIFLIAAMACMVQYEVHWAGYPAKVIFFYVVVCVSWILVFIFYVLMVCTIDKRFPNYDWGLCIVFTSVVAAIFLMASAGLMADEARKHRGLEWKEIFTTSKKVHFDNLVAAVVLAFIAALIFIIDAIFHLIMFYREWKRRKEHKKYRDNRPIAESEA</sequence>
<protein>
    <recommendedName>
        <fullName evidence="7">MARVEL domain-containing protein</fullName>
    </recommendedName>
</protein>
<evidence type="ECO:0000259" key="7">
    <source>
        <dbReference type="PROSITE" id="PS51225"/>
    </source>
</evidence>
<dbReference type="InterPro" id="IPR008253">
    <property type="entry name" value="Marvel"/>
</dbReference>
<evidence type="ECO:0000256" key="5">
    <source>
        <dbReference type="PROSITE-ProRule" id="PRU00581"/>
    </source>
</evidence>
<proteinExistence type="predicted"/>
<feature type="domain" description="MARVEL" evidence="7">
    <location>
        <begin position="28"/>
        <end position="174"/>
    </location>
</feature>
<dbReference type="RefSeq" id="XP_020910993.1">
    <property type="nucleotide sequence ID" value="XM_021055334.2"/>
</dbReference>
<dbReference type="PANTHER" id="PTHR22776">
    <property type="entry name" value="MARVEL-CONTAINING POTENTIAL LIPID RAFT-ASSOCIATED PROTEIN"/>
    <property type="match status" value="1"/>
</dbReference>
<keyword evidence="3 6" id="KW-1133">Transmembrane helix</keyword>
<dbReference type="EnsemblMetazoa" id="XM_028662092.1">
    <property type="protein sequence ID" value="XP_028517893.1"/>
    <property type="gene ID" value="LOC110248781"/>
</dbReference>
<feature type="transmembrane region" description="Helical" evidence="6">
    <location>
        <begin position="99"/>
        <end position="122"/>
    </location>
</feature>
<dbReference type="Proteomes" id="UP000887567">
    <property type="component" value="Unplaced"/>
</dbReference>
<dbReference type="OMA" id="PMINSAY"/>
<dbReference type="AlphaFoldDB" id="A0A913YS57"/>
<feature type="transmembrane region" description="Helical" evidence="6">
    <location>
        <begin position="35"/>
        <end position="54"/>
    </location>
</feature>
<dbReference type="RefSeq" id="XP_028517893.1">
    <property type="nucleotide sequence ID" value="XM_028662092.1"/>
</dbReference>
<dbReference type="GeneID" id="110248781"/>
<accession>A0A913YS57</accession>
<reference evidence="8" key="1">
    <citation type="submission" date="2022-11" db="UniProtKB">
        <authorList>
            <consortium name="EnsemblMetazoa"/>
        </authorList>
    </citation>
    <scope>IDENTIFICATION</scope>
</reference>
<keyword evidence="9" id="KW-1185">Reference proteome</keyword>
<dbReference type="KEGG" id="epa:110248781"/>
<dbReference type="InterPro" id="IPR050578">
    <property type="entry name" value="MARVEL-CKLF_proteins"/>
</dbReference>
<evidence type="ECO:0000256" key="2">
    <source>
        <dbReference type="ARBA" id="ARBA00022692"/>
    </source>
</evidence>
<dbReference type="PANTHER" id="PTHR22776:SF49">
    <property type="entry name" value="MARVEL DOMAIN-CONTAINING PROTEIN"/>
    <property type="match status" value="1"/>
</dbReference>
<evidence type="ECO:0000313" key="8">
    <source>
        <dbReference type="EnsemblMetazoa" id="XP_028517893.1"/>
    </source>
</evidence>
<name>A0A913YS57_EXADI</name>
<feature type="transmembrane region" description="Helical" evidence="6">
    <location>
        <begin position="66"/>
        <end position="87"/>
    </location>
</feature>
<keyword evidence="2 5" id="KW-0812">Transmembrane</keyword>
<keyword evidence="4 5" id="KW-0472">Membrane</keyword>
<evidence type="ECO:0000256" key="6">
    <source>
        <dbReference type="SAM" id="Phobius"/>
    </source>
</evidence>
<dbReference type="OrthoDB" id="6258237at2759"/>
<dbReference type="EnsemblMetazoa" id="XM_021055333.2">
    <property type="protein sequence ID" value="XP_020910992.1"/>
    <property type="gene ID" value="LOC110248781"/>
</dbReference>
<dbReference type="GO" id="GO:0016020">
    <property type="term" value="C:membrane"/>
    <property type="evidence" value="ECO:0007669"/>
    <property type="project" value="UniProtKB-SubCell"/>
</dbReference>